<keyword evidence="10" id="KW-1185">Reference proteome</keyword>
<evidence type="ECO:0000256" key="2">
    <source>
        <dbReference type="ARBA" id="ARBA00008163"/>
    </source>
</evidence>
<evidence type="ECO:0000256" key="6">
    <source>
        <dbReference type="ARBA" id="ARBA00023136"/>
    </source>
</evidence>
<dbReference type="GO" id="GO:0009279">
    <property type="term" value="C:cell outer membrane"/>
    <property type="evidence" value="ECO:0007669"/>
    <property type="project" value="UniProtKB-SubCell"/>
</dbReference>
<protein>
    <submittedName>
        <fullName evidence="9">Long-chain fatty acid transporter</fullName>
    </submittedName>
</protein>
<dbReference type="RefSeq" id="WP_125319844.1">
    <property type="nucleotide sequence ID" value="NZ_AP024889.1"/>
</dbReference>
<evidence type="ECO:0000256" key="3">
    <source>
        <dbReference type="ARBA" id="ARBA00022452"/>
    </source>
</evidence>
<accession>A0A427U756</accession>
<dbReference type="Pfam" id="PF03349">
    <property type="entry name" value="Toluene_X"/>
    <property type="match status" value="1"/>
</dbReference>
<keyword evidence="7" id="KW-0998">Cell outer membrane</keyword>
<dbReference type="OrthoDB" id="19849at2"/>
<keyword evidence="3" id="KW-1134">Transmembrane beta strand</keyword>
<evidence type="ECO:0000313" key="10">
    <source>
        <dbReference type="Proteomes" id="UP000269041"/>
    </source>
</evidence>
<dbReference type="GO" id="GO:0015483">
    <property type="term" value="F:long-chain fatty acid transporting porin activity"/>
    <property type="evidence" value="ECO:0007669"/>
    <property type="project" value="TreeGrafter"/>
</dbReference>
<evidence type="ECO:0000256" key="4">
    <source>
        <dbReference type="ARBA" id="ARBA00022692"/>
    </source>
</evidence>
<sequence>MNTKQCSLLAVSILLASQAHSAGFQVAEHSASGLGRAFSGEGAIADNASVLARNPAAMMRFEQAAFSGAISFIDPEIDVKDVSNNEQSNDIAPFQVAPASYYIAPINQRWAWGLGLFTNYGVATDYPSDISAGDMAGNTSLRSVNLNPNIAYRLNEFWSFGAGVNLVYAEAELTRYKGETTTASGGKAYDKLIGMTGETFGYGWNIGTLYELDEDNRFSLAYRSAVNLDFDDGKFNSYSSGIAPEPTVTGRLKIELPAIIELSGFHQLNSQWAVHYSWQRTDWSTFTKLEATSPTCTNPSTGIQGQCFYKAEDYNDNDRLSVGATYQLNKEWTLRAGYAFDEQAGKATLSIPDSDRHWYSSGFTYQWSPALSFDAGFALVMSDNGSFKETNALGQERTFESQGRAFISSIQINYAFN</sequence>
<keyword evidence="5 8" id="KW-0732">Signal</keyword>
<proteinExistence type="inferred from homology"/>
<evidence type="ECO:0000256" key="5">
    <source>
        <dbReference type="ARBA" id="ARBA00022729"/>
    </source>
</evidence>
<evidence type="ECO:0000313" key="9">
    <source>
        <dbReference type="EMBL" id="RSD32520.1"/>
    </source>
</evidence>
<feature type="signal peptide" evidence="8">
    <location>
        <begin position="1"/>
        <end position="21"/>
    </location>
</feature>
<evidence type="ECO:0000256" key="8">
    <source>
        <dbReference type="SAM" id="SignalP"/>
    </source>
</evidence>
<dbReference type="EMBL" id="RSFA01000008">
    <property type="protein sequence ID" value="RSD32520.1"/>
    <property type="molecule type" value="Genomic_DNA"/>
</dbReference>
<name>A0A427U756_9VIBR</name>
<gene>
    <name evidence="9" type="ORF">EJA03_03415</name>
</gene>
<comment type="subcellular location">
    <subcellularLocation>
        <location evidence="1">Cell outer membrane</location>
        <topology evidence="1">Multi-pass membrane protein</topology>
    </subcellularLocation>
</comment>
<keyword evidence="4" id="KW-0812">Transmembrane</keyword>
<evidence type="ECO:0000256" key="7">
    <source>
        <dbReference type="ARBA" id="ARBA00023237"/>
    </source>
</evidence>
<dbReference type="AlphaFoldDB" id="A0A427U756"/>
<dbReference type="SUPFAM" id="SSF56935">
    <property type="entry name" value="Porins"/>
    <property type="match status" value="1"/>
</dbReference>
<dbReference type="PANTHER" id="PTHR35093:SF3">
    <property type="entry name" value="LONG-CHAIN FATTY ACID TRANSPORT PROTEIN"/>
    <property type="match status" value="1"/>
</dbReference>
<reference evidence="9 10" key="1">
    <citation type="submission" date="2018-12" db="EMBL/GenBank/DDBJ databases">
        <title>Genomic taxonomy of the Vibrionaceae family.</title>
        <authorList>
            <person name="Gomez-Gil B."/>
            <person name="Enciso-Ibarra K."/>
        </authorList>
    </citation>
    <scope>NUCLEOTIDE SEQUENCE [LARGE SCALE GENOMIC DNA]</scope>
    <source>
        <strain evidence="9 10">CAIM 594</strain>
    </source>
</reference>
<feature type="chain" id="PRO_5019205807" evidence="8">
    <location>
        <begin position="22"/>
        <end position="417"/>
    </location>
</feature>
<comment type="caution">
    <text evidence="9">The sequence shown here is derived from an EMBL/GenBank/DDBJ whole genome shotgun (WGS) entry which is preliminary data.</text>
</comment>
<keyword evidence="6" id="KW-0472">Membrane</keyword>
<evidence type="ECO:0000256" key="1">
    <source>
        <dbReference type="ARBA" id="ARBA00004571"/>
    </source>
</evidence>
<dbReference type="PANTHER" id="PTHR35093">
    <property type="entry name" value="OUTER MEMBRANE PROTEIN NMB0088-RELATED"/>
    <property type="match status" value="1"/>
</dbReference>
<dbReference type="Proteomes" id="UP000269041">
    <property type="component" value="Unassembled WGS sequence"/>
</dbReference>
<comment type="similarity">
    <text evidence="2">Belongs to the OmpP1/FadL family.</text>
</comment>
<dbReference type="Gene3D" id="2.40.160.60">
    <property type="entry name" value="Outer membrane protein transport protein (OMPP1/FadL/TodX)"/>
    <property type="match status" value="1"/>
</dbReference>
<organism evidence="9 10">
    <name type="scientific">Vibrio pectenicida</name>
    <dbReference type="NCBI Taxonomy" id="62763"/>
    <lineage>
        <taxon>Bacteria</taxon>
        <taxon>Pseudomonadati</taxon>
        <taxon>Pseudomonadota</taxon>
        <taxon>Gammaproteobacteria</taxon>
        <taxon>Vibrionales</taxon>
        <taxon>Vibrionaceae</taxon>
        <taxon>Vibrio</taxon>
    </lineage>
</organism>
<dbReference type="InterPro" id="IPR005017">
    <property type="entry name" value="OMPP1/FadL/TodX"/>
</dbReference>